<evidence type="ECO:0000259" key="4">
    <source>
        <dbReference type="SMART" id="SM00345"/>
    </source>
</evidence>
<organism evidence="5 6">
    <name type="scientific">Dictyobacter kobayashii</name>
    <dbReference type="NCBI Taxonomy" id="2014872"/>
    <lineage>
        <taxon>Bacteria</taxon>
        <taxon>Bacillati</taxon>
        <taxon>Chloroflexota</taxon>
        <taxon>Ktedonobacteria</taxon>
        <taxon>Ktedonobacterales</taxon>
        <taxon>Dictyobacteraceae</taxon>
        <taxon>Dictyobacter</taxon>
    </lineage>
</organism>
<evidence type="ECO:0000313" key="6">
    <source>
        <dbReference type="Proteomes" id="UP000287188"/>
    </source>
</evidence>
<feature type="domain" description="HTH gntR-type" evidence="4">
    <location>
        <begin position="11"/>
        <end position="72"/>
    </location>
</feature>
<name>A0A402AN39_9CHLR</name>
<dbReference type="InterPro" id="IPR028082">
    <property type="entry name" value="Peripla_BP_I"/>
</dbReference>
<dbReference type="SMART" id="SM00345">
    <property type="entry name" value="HTH_GNTR"/>
    <property type="match status" value="1"/>
</dbReference>
<dbReference type="GO" id="GO:0003700">
    <property type="term" value="F:DNA-binding transcription factor activity"/>
    <property type="evidence" value="ECO:0007669"/>
    <property type="project" value="InterPro"/>
</dbReference>
<dbReference type="AlphaFoldDB" id="A0A402AN39"/>
<keyword evidence="3" id="KW-0804">Transcription</keyword>
<proteinExistence type="predicted"/>
<dbReference type="PANTHER" id="PTHR30146:SF109">
    <property type="entry name" value="HTH-TYPE TRANSCRIPTIONAL REGULATOR GALS"/>
    <property type="match status" value="1"/>
</dbReference>
<evidence type="ECO:0000256" key="2">
    <source>
        <dbReference type="ARBA" id="ARBA00023125"/>
    </source>
</evidence>
<dbReference type="EMBL" id="BIFS01000001">
    <property type="protein sequence ID" value="GCE20573.1"/>
    <property type="molecule type" value="Genomic_DNA"/>
</dbReference>
<keyword evidence="6" id="KW-1185">Reference proteome</keyword>
<dbReference type="InterPro" id="IPR036390">
    <property type="entry name" value="WH_DNA-bd_sf"/>
</dbReference>
<accession>A0A402AN39</accession>
<keyword evidence="1" id="KW-0805">Transcription regulation</keyword>
<dbReference type="OrthoDB" id="147262at2"/>
<dbReference type="SUPFAM" id="SSF46785">
    <property type="entry name" value="Winged helix' DNA-binding domain"/>
    <property type="match status" value="1"/>
</dbReference>
<comment type="caution">
    <text evidence="5">The sequence shown here is derived from an EMBL/GenBank/DDBJ whole genome shotgun (WGS) entry which is preliminary data.</text>
</comment>
<dbReference type="InterPro" id="IPR046335">
    <property type="entry name" value="LacI/GalR-like_sensor"/>
</dbReference>
<evidence type="ECO:0000256" key="1">
    <source>
        <dbReference type="ARBA" id="ARBA00023015"/>
    </source>
</evidence>
<evidence type="ECO:0000256" key="3">
    <source>
        <dbReference type="ARBA" id="ARBA00023163"/>
    </source>
</evidence>
<dbReference type="Gene3D" id="3.40.50.2300">
    <property type="match status" value="2"/>
</dbReference>
<dbReference type="Proteomes" id="UP000287188">
    <property type="component" value="Unassembled WGS sequence"/>
</dbReference>
<dbReference type="SUPFAM" id="SSF53822">
    <property type="entry name" value="Periplasmic binding protein-like I"/>
    <property type="match status" value="1"/>
</dbReference>
<dbReference type="Gene3D" id="1.10.10.10">
    <property type="entry name" value="Winged helix-like DNA-binding domain superfamily/Winged helix DNA-binding domain"/>
    <property type="match status" value="1"/>
</dbReference>
<protein>
    <recommendedName>
        <fullName evidence="4">HTH gntR-type domain-containing protein</fullName>
    </recommendedName>
</protein>
<dbReference type="InterPro" id="IPR036388">
    <property type="entry name" value="WH-like_DNA-bd_sf"/>
</dbReference>
<dbReference type="Pfam" id="PF00392">
    <property type="entry name" value="GntR"/>
    <property type="match status" value="1"/>
</dbReference>
<dbReference type="GO" id="GO:0000976">
    <property type="term" value="F:transcription cis-regulatory region binding"/>
    <property type="evidence" value="ECO:0007669"/>
    <property type="project" value="TreeGrafter"/>
</dbReference>
<dbReference type="RefSeq" id="WP_126552237.1">
    <property type="nucleotide sequence ID" value="NZ_BIFS01000001.1"/>
</dbReference>
<keyword evidence="2" id="KW-0238">DNA-binding</keyword>
<reference evidence="6" key="1">
    <citation type="submission" date="2018-12" db="EMBL/GenBank/DDBJ databases">
        <title>Tengunoibacter tsumagoiensis gen. nov., sp. nov., Dictyobacter kobayashii sp. nov., D. alpinus sp. nov., and D. joshuensis sp. nov. and description of Dictyobacteraceae fam. nov. within the order Ktedonobacterales isolated from Tengu-no-mugimeshi.</title>
        <authorList>
            <person name="Wang C.M."/>
            <person name="Zheng Y."/>
            <person name="Sakai Y."/>
            <person name="Toyoda A."/>
            <person name="Minakuchi Y."/>
            <person name="Abe K."/>
            <person name="Yokota A."/>
            <person name="Yabe S."/>
        </authorList>
    </citation>
    <scope>NUCLEOTIDE SEQUENCE [LARGE SCALE GENOMIC DNA]</scope>
    <source>
        <strain evidence="6">Uno11</strain>
    </source>
</reference>
<evidence type="ECO:0000313" key="5">
    <source>
        <dbReference type="EMBL" id="GCE20573.1"/>
    </source>
</evidence>
<sequence length="378" mass="42531">MTPRHLRADTRVEELCKSLRKLAFEKGPGAQLPTVSTLCKDLAVSSVTLRDALDLLETEQILYRKRSLGIFVSPNIYRKSIHVLFAADKLISELLSPFWALLWLHLEQEAQRREGFKNERYTFQLVTQIPDMENSLPEEIIHMLQKKRVDGILAIGLHTVGIGKETEPAIPCITFAGGGDWLVIMDTAEAGRLAAGELIRQGCKRLACWLPNIAYFSTPGWNVGEIPHLEMENMAAFTNFRQTLLEQKMTYYPEFMRQPHLPMSMKALSAQEQGYLLAKEVFGEQNKHRPDGLFIADDLIADGALAALEELGIRVGKDIKVVAQRNTGSPILFGHLRKLTALEFNPVDITQAMFSMLDTLMSGHNSPEAITWIRPHLS</sequence>
<dbReference type="InterPro" id="IPR000524">
    <property type="entry name" value="Tscrpt_reg_HTH_GntR"/>
</dbReference>
<dbReference type="Pfam" id="PF13377">
    <property type="entry name" value="Peripla_BP_3"/>
    <property type="match status" value="1"/>
</dbReference>
<dbReference type="PANTHER" id="PTHR30146">
    <property type="entry name" value="LACI-RELATED TRANSCRIPTIONAL REPRESSOR"/>
    <property type="match status" value="1"/>
</dbReference>
<gene>
    <name evidence="5" type="ORF">KDK_43730</name>
</gene>